<feature type="compositionally biased region" description="Polar residues" evidence="1">
    <location>
        <begin position="50"/>
        <end position="64"/>
    </location>
</feature>
<dbReference type="EMBL" id="CAJQZP010000945">
    <property type="protein sequence ID" value="CAG5000346.1"/>
    <property type="molecule type" value="Genomic_DNA"/>
</dbReference>
<name>A0A8S3X3N0_PARAO</name>
<evidence type="ECO:0000313" key="3">
    <source>
        <dbReference type="Proteomes" id="UP000691718"/>
    </source>
</evidence>
<proteinExistence type="predicted"/>
<feature type="compositionally biased region" description="Basic residues" evidence="1">
    <location>
        <begin position="8"/>
        <end position="20"/>
    </location>
</feature>
<feature type="region of interest" description="Disordered" evidence="1">
    <location>
        <begin position="1"/>
        <end position="94"/>
    </location>
</feature>
<keyword evidence="3" id="KW-1185">Reference proteome</keyword>
<gene>
    <name evidence="2" type="ORF">PAPOLLO_LOCUS13704</name>
</gene>
<protein>
    <submittedName>
        <fullName evidence="2">(apollo) hypothetical protein</fullName>
    </submittedName>
</protein>
<feature type="compositionally biased region" description="Acidic residues" evidence="1">
    <location>
        <begin position="83"/>
        <end position="94"/>
    </location>
</feature>
<dbReference type="AlphaFoldDB" id="A0A8S3X3N0"/>
<evidence type="ECO:0000256" key="1">
    <source>
        <dbReference type="SAM" id="MobiDB-lite"/>
    </source>
</evidence>
<sequence length="94" mass="9721">MPGGVRTRGGRVGRRGRGVRTRGGTQQRPNVSDDVNIGVVEELPTGSPLVVSSSKTHSIWQPTASDIGGYDARGDVAGGNDTGGDDADIQGEFQ</sequence>
<accession>A0A8S3X3N0</accession>
<organism evidence="2 3">
    <name type="scientific">Parnassius apollo</name>
    <name type="common">Apollo butterfly</name>
    <name type="synonym">Papilio apollo</name>
    <dbReference type="NCBI Taxonomy" id="110799"/>
    <lineage>
        <taxon>Eukaryota</taxon>
        <taxon>Metazoa</taxon>
        <taxon>Ecdysozoa</taxon>
        <taxon>Arthropoda</taxon>
        <taxon>Hexapoda</taxon>
        <taxon>Insecta</taxon>
        <taxon>Pterygota</taxon>
        <taxon>Neoptera</taxon>
        <taxon>Endopterygota</taxon>
        <taxon>Lepidoptera</taxon>
        <taxon>Glossata</taxon>
        <taxon>Ditrysia</taxon>
        <taxon>Papilionoidea</taxon>
        <taxon>Papilionidae</taxon>
        <taxon>Parnassiinae</taxon>
        <taxon>Parnassini</taxon>
        <taxon>Parnassius</taxon>
        <taxon>Parnassius</taxon>
    </lineage>
</organism>
<evidence type="ECO:0000313" key="2">
    <source>
        <dbReference type="EMBL" id="CAG5000346.1"/>
    </source>
</evidence>
<dbReference type="Proteomes" id="UP000691718">
    <property type="component" value="Unassembled WGS sequence"/>
</dbReference>
<reference evidence="2" key="1">
    <citation type="submission" date="2021-04" db="EMBL/GenBank/DDBJ databases">
        <authorList>
            <person name="Tunstrom K."/>
        </authorList>
    </citation>
    <scope>NUCLEOTIDE SEQUENCE</scope>
</reference>
<comment type="caution">
    <text evidence="2">The sequence shown here is derived from an EMBL/GenBank/DDBJ whole genome shotgun (WGS) entry which is preliminary data.</text>
</comment>